<protein>
    <submittedName>
        <fullName evidence="1">Uncharacterized protein</fullName>
    </submittedName>
</protein>
<evidence type="ECO:0000313" key="1">
    <source>
        <dbReference type="EMBL" id="MBI1495353.1"/>
    </source>
</evidence>
<name>A0A8J7IL53_9RHOB</name>
<reference evidence="1" key="1">
    <citation type="submission" date="2020-10" db="EMBL/GenBank/DDBJ databases">
        <title>Paenihalocynthiibacter styelae gen. nov., sp. nov., isolated from stalked sea squirt Styela clava.</title>
        <authorList>
            <person name="Kim Y.-O."/>
            <person name="Yoon J.-H."/>
        </authorList>
    </citation>
    <scope>NUCLEOTIDE SEQUENCE</scope>
    <source>
        <strain evidence="1">MYP1-1</strain>
    </source>
</reference>
<keyword evidence="2" id="KW-1185">Reference proteome</keyword>
<gene>
    <name evidence="1" type="ORF">H1D41_17050</name>
</gene>
<dbReference type="AlphaFoldDB" id="A0A8J7IL53"/>
<dbReference type="InterPro" id="IPR045467">
    <property type="entry name" value="DUF6497"/>
</dbReference>
<dbReference type="Pfam" id="PF20107">
    <property type="entry name" value="DUF6497"/>
    <property type="match status" value="1"/>
</dbReference>
<dbReference type="RefSeq" id="WP_228850057.1">
    <property type="nucleotide sequence ID" value="NZ_JADCKQ010000018.1"/>
</dbReference>
<proteinExistence type="predicted"/>
<comment type="caution">
    <text evidence="1">The sequence shown here is derived from an EMBL/GenBank/DDBJ whole genome shotgun (WGS) entry which is preliminary data.</text>
</comment>
<accession>A0A8J7IL53</accession>
<sequence length="151" mass="16585">MTRWLIIAAGLAFLFWLSATATLRLVGQGGGDLVKGTEVSVPSGQRVWFLDRDIGVSGDAGQTGGSARVLYRFVAPQVVENEYKFDDVSQDMLHLCQVILAIHPADEALEFEQIVVALAERETTMGETNPDVAKFFEAFRSADNTCVREVF</sequence>
<dbReference type="EMBL" id="JADCKQ010000018">
    <property type="protein sequence ID" value="MBI1495353.1"/>
    <property type="molecule type" value="Genomic_DNA"/>
</dbReference>
<organism evidence="1 2">
    <name type="scientific">Halocynthiibacter styelae</name>
    <dbReference type="NCBI Taxonomy" id="2761955"/>
    <lineage>
        <taxon>Bacteria</taxon>
        <taxon>Pseudomonadati</taxon>
        <taxon>Pseudomonadota</taxon>
        <taxon>Alphaproteobacteria</taxon>
        <taxon>Rhodobacterales</taxon>
        <taxon>Paracoccaceae</taxon>
        <taxon>Halocynthiibacter</taxon>
    </lineage>
</organism>
<evidence type="ECO:0000313" key="2">
    <source>
        <dbReference type="Proteomes" id="UP000640583"/>
    </source>
</evidence>
<dbReference type="Proteomes" id="UP000640583">
    <property type="component" value="Unassembled WGS sequence"/>
</dbReference>